<gene>
    <name evidence="7" type="ORF">GSMUA_117900.1</name>
</gene>
<dbReference type="OMA" id="HESIHYT"/>
<dbReference type="Gene3D" id="4.10.280.10">
    <property type="entry name" value="Helix-loop-helix DNA-binding domain"/>
    <property type="match status" value="1"/>
</dbReference>
<sequence>MAAQSTSSTLPKNIMAERERRKKFNKTLYDLRSVVPNITKMNKTSVILDAINYIQELQEQERSLVEEISELESPKQITAPPHGIKDEDLLHAQMQRRRAASMSPIEAMEVSVAEMGNGISLVSITCNKKWNAIVMVLELIESLDLRIITANITSSFGKVFLSLVIQLQQLSEGGLIVPVEGIGHTPELVNPHGSGIGGIVGECRGRRRRRRVLKP</sequence>
<evidence type="ECO:0000256" key="3">
    <source>
        <dbReference type="ARBA" id="ARBA00023015"/>
    </source>
</evidence>
<comment type="similarity">
    <text evidence="2">Belongs to the bHLH protein family.</text>
</comment>
<dbReference type="GO" id="GO:0043565">
    <property type="term" value="F:sequence-specific DNA binding"/>
    <property type="evidence" value="ECO:0000318"/>
    <property type="project" value="GO_Central"/>
</dbReference>
<evidence type="ECO:0000259" key="6">
    <source>
        <dbReference type="PROSITE" id="PS50888"/>
    </source>
</evidence>
<dbReference type="AlphaFoldDB" id="A0A804IP19"/>
<dbReference type="GO" id="GO:0046983">
    <property type="term" value="F:protein dimerization activity"/>
    <property type="evidence" value="ECO:0007669"/>
    <property type="project" value="InterPro"/>
</dbReference>
<keyword evidence="3" id="KW-0805">Transcription regulation</keyword>
<dbReference type="Proteomes" id="UP000012960">
    <property type="component" value="Unplaced"/>
</dbReference>
<keyword evidence="9" id="KW-1185">Reference proteome</keyword>
<evidence type="ECO:0000256" key="4">
    <source>
        <dbReference type="ARBA" id="ARBA00023163"/>
    </source>
</evidence>
<dbReference type="InterPro" id="IPR054502">
    <property type="entry name" value="bHLH-TF_ACT-like_plant"/>
</dbReference>
<reference evidence="7" key="1">
    <citation type="submission" date="2021-03" db="EMBL/GenBank/DDBJ databases">
        <authorList>
            <consortium name="Genoscope - CEA"/>
            <person name="William W."/>
        </authorList>
    </citation>
    <scope>NUCLEOTIDE SEQUENCE</scope>
    <source>
        <strain evidence="7">Doubled-haploid Pahang</strain>
    </source>
</reference>
<dbReference type="PROSITE" id="PS50888">
    <property type="entry name" value="BHLH"/>
    <property type="match status" value="1"/>
</dbReference>
<reference evidence="8" key="2">
    <citation type="submission" date="2021-05" db="UniProtKB">
        <authorList>
            <consortium name="EnsemblPlants"/>
        </authorList>
    </citation>
    <scope>IDENTIFICATION</scope>
    <source>
        <strain evidence="8">subsp. malaccensis</strain>
    </source>
</reference>
<feature type="domain" description="BHLH" evidence="6">
    <location>
        <begin position="8"/>
        <end position="57"/>
    </location>
</feature>
<dbReference type="SUPFAM" id="SSF47459">
    <property type="entry name" value="HLH, helix-loop-helix DNA-binding domain"/>
    <property type="match status" value="1"/>
</dbReference>
<dbReference type="InterPro" id="IPR051358">
    <property type="entry name" value="TF_AMS/ICE1/BHLH6-like"/>
</dbReference>
<evidence type="ECO:0000313" key="9">
    <source>
        <dbReference type="Proteomes" id="UP000012960"/>
    </source>
</evidence>
<proteinExistence type="inferred from homology"/>
<accession>A0A804IP19</accession>
<dbReference type="EnsemblPlants" id="Ma04_t12690.1">
    <property type="protein sequence ID" value="Ma04_p12690.1"/>
    <property type="gene ID" value="Ma04_g12690"/>
</dbReference>
<dbReference type="Pfam" id="PF00010">
    <property type="entry name" value="HLH"/>
    <property type="match status" value="1"/>
</dbReference>
<keyword evidence="5" id="KW-0539">Nucleus</keyword>
<evidence type="ECO:0000313" key="7">
    <source>
        <dbReference type="EMBL" id="CAG1841995.1"/>
    </source>
</evidence>
<dbReference type="InterPro" id="IPR011598">
    <property type="entry name" value="bHLH_dom"/>
</dbReference>
<dbReference type="InterPro" id="IPR036638">
    <property type="entry name" value="HLH_DNA-bd_sf"/>
</dbReference>
<dbReference type="SMART" id="SM00353">
    <property type="entry name" value="HLH"/>
    <property type="match status" value="1"/>
</dbReference>
<dbReference type="PANTHER" id="PTHR31945">
    <property type="entry name" value="TRANSCRIPTION FACTOR SCREAM2-RELATED"/>
    <property type="match status" value="1"/>
</dbReference>
<dbReference type="EMBL" id="HG996469">
    <property type="protein sequence ID" value="CAG1841995.1"/>
    <property type="molecule type" value="Genomic_DNA"/>
</dbReference>
<dbReference type="Gramene" id="Ma04_t12690.1">
    <property type="protein sequence ID" value="Ma04_p12690.1"/>
    <property type="gene ID" value="Ma04_g12690"/>
</dbReference>
<evidence type="ECO:0000256" key="2">
    <source>
        <dbReference type="ARBA" id="ARBA00005510"/>
    </source>
</evidence>
<evidence type="ECO:0000256" key="5">
    <source>
        <dbReference type="ARBA" id="ARBA00023242"/>
    </source>
</evidence>
<dbReference type="InParanoid" id="A0A804IP19"/>
<name>A0A804IP19_MUSAM</name>
<protein>
    <submittedName>
        <fullName evidence="7">(wild Malaysian banana) hypothetical protein</fullName>
    </submittedName>
</protein>
<dbReference type="PANTHER" id="PTHR31945:SF26">
    <property type="entry name" value="TRANSCRIPTION FACTOR BHLH35"/>
    <property type="match status" value="1"/>
</dbReference>
<keyword evidence="4" id="KW-0804">Transcription</keyword>
<comment type="subcellular location">
    <subcellularLocation>
        <location evidence="1">Nucleus</location>
    </subcellularLocation>
</comment>
<dbReference type="GO" id="GO:0005634">
    <property type="term" value="C:nucleus"/>
    <property type="evidence" value="ECO:0000318"/>
    <property type="project" value="GO_Central"/>
</dbReference>
<evidence type="ECO:0000313" key="8">
    <source>
        <dbReference type="EnsemblPlants" id="Ma04_p12690.1"/>
    </source>
</evidence>
<dbReference type="Pfam" id="PF22754">
    <property type="entry name" value="bHLH-TF_ACT-like_plant"/>
    <property type="match status" value="1"/>
</dbReference>
<dbReference type="GO" id="GO:0006355">
    <property type="term" value="P:regulation of DNA-templated transcription"/>
    <property type="evidence" value="ECO:0000318"/>
    <property type="project" value="GO_Central"/>
</dbReference>
<organism evidence="8 9">
    <name type="scientific">Musa acuminata subsp. malaccensis</name>
    <name type="common">Wild banana</name>
    <name type="synonym">Musa malaccensis</name>
    <dbReference type="NCBI Taxonomy" id="214687"/>
    <lineage>
        <taxon>Eukaryota</taxon>
        <taxon>Viridiplantae</taxon>
        <taxon>Streptophyta</taxon>
        <taxon>Embryophyta</taxon>
        <taxon>Tracheophyta</taxon>
        <taxon>Spermatophyta</taxon>
        <taxon>Magnoliopsida</taxon>
        <taxon>Liliopsida</taxon>
        <taxon>Zingiberales</taxon>
        <taxon>Musaceae</taxon>
        <taxon>Musa</taxon>
    </lineage>
</organism>
<evidence type="ECO:0000256" key="1">
    <source>
        <dbReference type="ARBA" id="ARBA00004123"/>
    </source>
</evidence>
<dbReference type="GO" id="GO:0003700">
    <property type="term" value="F:DNA-binding transcription factor activity"/>
    <property type="evidence" value="ECO:0000318"/>
    <property type="project" value="GO_Central"/>
</dbReference>